<feature type="region of interest" description="Disordered" evidence="1">
    <location>
        <begin position="210"/>
        <end position="303"/>
    </location>
</feature>
<feature type="compositionally biased region" description="Polar residues" evidence="1">
    <location>
        <begin position="216"/>
        <end position="228"/>
    </location>
</feature>
<proteinExistence type="predicted"/>
<protein>
    <submittedName>
        <fullName evidence="2">Uncharacterized protein</fullName>
    </submittedName>
</protein>
<dbReference type="EMBL" id="KQ460930">
    <property type="protein sequence ID" value="KPJ10800.1"/>
    <property type="molecule type" value="Genomic_DNA"/>
</dbReference>
<evidence type="ECO:0000256" key="1">
    <source>
        <dbReference type="SAM" id="MobiDB-lite"/>
    </source>
</evidence>
<keyword evidence="3" id="KW-1185">Reference proteome</keyword>
<gene>
    <name evidence="2" type="ORF">RR48_07806</name>
</gene>
<feature type="region of interest" description="Disordered" evidence="1">
    <location>
        <begin position="345"/>
        <end position="393"/>
    </location>
</feature>
<dbReference type="Proteomes" id="UP000053240">
    <property type="component" value="Unassembled WGS sequence"/>
</dbReference>
<feature type="compositionally biased region" description="Polar residues" evidence="1">
    <location>
        <begin position="345"/>
        <end position="365"/>
    </location>
</feature>
<sequence length="415" mass="45848">MDRDIYKFDSQTSVTNPTASRVDHVGVAASERRGDSEAERCRVGIVSCERQCYWCGPLAEQVHRSRRAPPCDLPTSHVTTCEPGLTYCAVVATSPPYVESRLCVKLYQDECYPLFCNSTKTWKMTCPCRDDLCNGNNTERENEAFAVLAKLVAKSQNVRIKKREISPNFNSSNRDRTIIITNITELNQTNEEMNEINEDDQMIVVTAISRPEQSKQDVSLDSSNPTSLKPKENLSTENGIENSSTENPTTSENDQQESSENPVIKVTTQNVNKEIDNTNLGSTNSTSQKEDIEENGGDLGTTISNTETAAHKETESTTPITIMPTTTDIKENLTNNINMKSSEQLPTAEALQQNDSPSVTSTKSTEPIKMESTVSNTKEHETTTVEPTKGGGNFATRFSLSTSTLLAVIFVIVYL</sequence>
<organism evidence="2 3">
    <name type="scientific">Papilio machaon</name>
    <name type="common">Old World swallowtail butterfly</name>
    <dbReference type="NCBI Taxonomy" id="76193"/>
    <lineage>
        <taxon>Eukaryota</taxon>
        <taxon>Metazoa</taxon>
        <taxon>Ecdysozoa</taxon>
        <taxon>Arthropoda</taxon>
        <taxon>Hexapoda</taxon>
        <taxon>Insecta</taxon>
        <taxon>Pterygota</taxon>
        <taxon>Neoptera</taxon>
        <taxon>Endopterygota</taxon>
        <taxon>Lepidoptera</taxon>
        <taxon>Glossata</taxon>
        <taxon>Ditrysia</taxon>
        <taxon>Papilionoidea</taxon>
        <taxon>Papilionidae</taxon>
        <taxon>Papilioninae</taxon>
        <taxon>Papilio</taxon>
    </lineage>
</organism>
<feature type="compositionally biased region" description="Polar residues" evidence="1">
    <location>
        <begin position="235"/>
        <end position="287"/>
    </location>
</feature>
<name>A0A194R0M6_PAPMA</name>
<evidence type="ECO:0000313" key="3">
    <source>
        <dbReference type="Proteomes" id="UP000053240"/>
    </source>
</evidence>
<evidence type="ECO:0000313" key="2">
    <source>
        <dbReference type="EMBL" id="KPJ10800.1"/>
    </source>
</evidence>
<dbReference type="InParanoid" id="A0A194R0M6"/>
<dbReference type="AlphaFoldDB" id="A0A194R0M6"/>
<accession>A0A194R0M6</accession>
<reference evidence="2 3" key="1">
    <citation type="journal article" date="2015" name="Nat. Commun.">
        <title>Outbred genome sequencing and CRISPR/Cas9 gene editing in butterflies.</title>
        <authorList>
            <person name="Li X."/>
            <person name="Fan D."/>
            <person name="Zhang W."/>
            <person name="Liu G."/>
            <person name="Zhang L."/>
            <person name="Zhao L."/>
            <person name="Fang X."/>
            <person name="Chen L."/>
            <person name="Dong Y."/>
            <person name="Chen Y."/>
            <person name="Ding Y."/>
            <person name="Zhao R."/>
            <person name="Feng M."/>
            <person name="Zhu Y."/>
            <person name="Feng Y."/>
            <person name="Jiang X."/>
            <person name="Zhu D."/>
            <person name="Xiang H."/>
            <person name="Feng X."/>
            <person name="Li S."/>
            <person name="Wang J."/>
            <person name="Zhang G."/>
            <person name="Kronforst M.R."/>
            <person name="Wang W."/>
        </authorList>
    </citation>
    <scope>NUCLEOTIDE SEQUENCE [LARGE SCALE GENOMIC DNA]</scope>
    <source>
        <strain evidence="2">Ya'a_city_454_Pm</strain>
        <tissue evidence="2">Whole body</tissue>
    </source>
</reference>